<gene>
    <name evidence="2" type="ORF">F1728_24085</name>
</gene>
<protein>
    <submittedName>
        <fullName evidence="2">Uncharacterized protein</fullName>
    </submittedName>
</protein>
<name>A0A6I6AHL3_9PLAN</name>
<dbReference type="EMBL" id="CP043930">
    <property type="protein sequence ID" value="QGQ25576.1"/>
    <property type="molecule type" value="Genomic_DNA"/>
</dbReference>
<evidence type="ECO:0000313" key="2">
    <source>
        <dbReference type="EMBL" id="QGQ25576.1"/>
    </source>
</evidence>
<proteinExistence type="predicted"/>
<feature type="chain" id="PRO_5026171290" evidence="1">
    <location>
        <begin position="29"/>
        <end position="251"/>
    </location>
</feature>
<keyword evidence="1" id="KW-0732">Signal</keyword>
<accession>A0A6I6AHL3</accession>
<dbReference type="KEGG" id="gim:F1728_24085"/>
<dbReference type="RefSeq" id="WP_155366227.1">
    <property type="nucleotide sequence ID" value="NZ_CP043930.1"/>
</dbReference>
<feature type="signal peptide" evidence="1">
    <location>
        <begin position="1"/>
        <end position="28"/>
    </location>
</feature>
<evidence type="ECO:0000313" key="3">
    <source>
        <dbReference type="Proteomes" id="UP000427281"/>
    </source>
</evidence>
<keyword evidence="3" id="KW-1185">Reference proteome</keyword>
<sequence length="251" mass="28137">MNRMKLTLLTGACFLLCCLAGNTNTSVAGEKKAPVKPDPKLITCVCKQVPLGPVGGNLWAWMAYRYQYETDCSAATAVSIIEYSEYTTAYPETLCVGSGNCGDQCSERKKSDEKKSKGEPVINHYLHPLPANQNAKVDLYPPQTKYHYDIVQTRYLKFKDEMPGKHKYAKVFFLCVSESPNPTEQPDAVYFWYGFEIEKPTGVKPITLPYGYASRRADYQASDSMGGWSQGKCGHFGFLDYGGSQYLIRFK</sequence>
<organism evidence="2 3">
    <name type="scientific">Gimesia benthica</name>
    <dbReference type="NCBI Taxonomy" id="2608982"/>
    <lineage>
        <taxon>Bacteria</taxon>
        <taxon>Pseudomonadati</taxon>
        <taxon>Planctomycetota</taxon>
        <taxon>Planctomycetia</taxon>
        <taxon>Planctomycetales</taxon>
        <taxon>Planctomycetaceae</taxon>
        <taxon>Gimesia</taxon>
    </lineage>
</organism>
<dbReference type="AlphaFoldDB" id="A0A6I6AHL3"/>
<dbReference type="Proteomes" id="UP000427281">
    <property type="component" value="Chromosome"/>
</dbReference>
<evidence type="ECO:0000256" key="1">
    <source>
        <dbReference type="SAM" id="SignalP"/>
    </source>
</evidence>
<reference evidence="2 3" key="1">
    <citation type="submission" date="2019-09" db="EMBL/GenBank/DDBJ databases">
        <title>Gimesia benthica sp. nov., a novel bacterium isolated from deep-sea water of the Northwest Indian Ocean.</title>
        <authorList>
            <person name="Dai X."/>
        </authorList>
    </citation>
    <scope>NUCLEOTIDE SEQUENCE [LARGE SCALE GENOMIC DNA]</scope>
    <source>
        <strain evidence="2 3">E7</strain>
    </source>
</reference>